<reference evidence="2 3" key="2">
    <citation type="submission" date="2014-10" db="EMBL/GenBank/DDBJ databases">
        <title>Paracoccus sanguinis sp. nov., isolated from clinical specimens of New York State patients.</title>
        <authorList>
            <person name="Mingle L.A."/>
            <person name="Cole J.A."/>
            <person name="Lapierre P."/>
            <person name="Musser K.A."/>
        </authorList>
    </citation>
    <scope>NUCLEOTIDE SEQUENCE [LARGE SCALE GENOMIC DNA]</scope>
    <source>
        <strain evidence="2 3">HAMBI 3106</strain>
    </source>
</reference>
<feature type="region of interest" description="Disordered" evidence="1">
    <location>
        <begin position="1"/>
        <end position="25"/>
    </location>
</feature>
<name>A0A099EZL7_9RHOB</name>
<dbReference type="EMBL" id="JRKS01000049">
    <property type="protein sequence ID" value="KGJ03659.1"/>
    <property type="molecule type" value="Genomic_DNA"/>
</dbReference>
<proteinExistence type="predicted"/>
<accession>A0A099EZL7</accession>
<evidence type="ECO:0000313" key="2">
    <source>
        <dbReference type="EMBL" id="KGJ03659.1"/>
    </source>
</evidence>
<dbReference type="AlphaFoldDB" id="A0A099EZL7"/>
<protein>
    <submittedName>
        <fullName evidence="2">Uncharacterized protein</fullName>
    </submittedName>
</protein>
<dbReference type="STRING" id="690417.IC63_13030"/>
<dbReference type="Proteomes" id="UP000029917">
    <property type="component" value="Unassembled WGS sequence"/>
</dbReference>
<reference evidence="2 3" key="1">
    <citation type="submission" date="2014-09" db="EMBL/GenBank/DDBJ databases">
        <authorList>
            <person name="McGinnis J.M."/>
            <person name="Wolfgang W.J."/>
        </authorList>
    </citation>
    <scope>NUCLEOTIDE SEQUENCE [LARGE SCALE GENOMIC DNA]</scope>
    <source>
        <strain evidence="2 3">HAMBI 3106</strain>
    </source>
</reference>
<comment type="caution">
    <text evidence="2">The sequence shown here is derived from an EMBL/GenBank/DDBJ whole genome shotgun (WGS) entry which is preliminary data.</text>
</comment>
<keyword evidence="3" id="KW-1185">Reference proteome</keyword>
<sequence>MAPAARPVVTGPVTARPAPAGPVAQPAAQGPIVVLNNRGGNVVQMMAYRSQLAASGRPVQIRGVCNSACTMLTTLPNACLAPDASIGFHAPRIPGTQVIPPIVDQLMATTYRNGIRARWYNEWRHSLTIQSISAREYVRLDPLTRLCPA</sequence>
<evidence type="ECO:0000256" key="1">
    <source>
        <dbReference type="SAM" id="MobiDB-lite"/>
    </source>
</evidence>
<organism evidence="2 3">
    <name type="scientific">Paracoccus sphaerophysae</name>
    <dbReference type="NCBI Taxonomy" id="690417"/>
    <lineage>
        <taxon>Bacteria</taxon>
        <taxon>Pseudomonadati</taxon>
        <taxon>Pseudomonadota</taxon>
        <taxon>Alphaproteobacteria</taxon>
        <taxon>Rhodobacterales</taxon>
        <taxon>Paracoccaceae</taxon>
        <taxon>Paracoccus</taxon>
    </lineage>
</organism>
<evidence type="ECO:0000313" key="3">
    <source>
        <dbReference type="Proteomes" id="UP000029917"/>
    </source>
</evidence>
<gene>
    <name evidence="2" type="ORF">IC63_13030</name>
</gene>